<dbReference type="GO" id="GO:0009055">
    <property type="term" value="F:electron transfer activity"/>
    <property type="evidence" value="ECO:0007669"/>
    <property type="project" value="InterPro"/>
</dbReference>
<dbReference type="GO" id="GO:0020037">
    <property type="term" value="F:heme binding"/>
    <property type="evidence" value="ECO:0007669"/>
    <property type="project" value="InterPro"/>
</dbReference>
<keyword evidence="7" id="KW-1185">Reference proteome</keyword>
<evidence type="ECO:0000256" key="2">
    <source>
        <dbReference type="ARBA" id="ARBA00022723"/>
    </source>
</evidence>
<dbReference type="PROSITE" id="PS51007">
    <property type="entry name" value="CYTC"/>
    <property type="match status" value="1"/>
</dbReference>
<dbReference type="InterPro" id="IPR036909">
    <property type="entry name" value="Cyt_c-like_dom_sf"/>
</dbReference>
<dbReference type="PANTHER" id="PTHR35008:SF4">
    <property type="entry name" value="BLL4482 PROTEIN"/>
    <property type="match status" value="1"/>
</dbReference>
<evidence type="ECO:0000256" key="3">
    <source>
        <dbReference type="ARBA" id="ARBA00023004"/>
    </source>
</evidence>
<keyword evidence="1 4" id="KW-0349">Heme</keyword>
<dbReference type="PANTHER" id="PTHR35008">
    <property type="entry name" value="BLL4482 PROTEIN-RELATED"/>
    <property type="match status" value="1"/>
</dbReference>
<protein>
    <submittedName>
        <fullName evidence="6">C-type cytochrome</fullName>
    </submittedName>
</protein>
<evidence type="ECO:0000256" key="1">
    <source>
        <dbReference type="ARBA" id="ARBA00022617"/>
    </source>
</evidence>
<dbReference type="GO" id="GO:0046872">
    <property type="term" value="F:metal ion binding"/>
    <property type="evidence" value="ECO:0007669"/>
    <property type="project" value="UniProtKB-KW"/>
</dbReference>
<dbReference type="Gene3D" id="1.10.760.10">
    <property type="entry name" value="Cytochrome c-like domain"/>
    <property type="match status" value="1"/>
</dbReference>
<proteinExistence type="predicted"/>
<accession>A0A7C9B7X2</accession>
<evidence type="ECO:0000313" key="7">
    <source>
        <dbReference type="Proteomes" id="UP000479293"/>
    </source>
</evidence>
<keyword evidence="2 4" id="KW-0479">Metal-binding</keyword>
<dbReference type="Pfam" id="PF00034">
    <property type="entry name" value="Cytochrom_C"/>
    <property type="match status" value="1"/>
</dbReference>
<keyword evidence="3 4" id="KW-0408">Iron</keyword>
<comment type="caution">
    <text evidence="6">The sequence shown here is derived from an EMBL/GenBank/DDBJ whole genome shotgun (WGS) entry which is preliminary data.</text>
</comment>
<evidence type="ECO:0000313" key="6">
    <source>
        <dbReference type="EMBL" id="MPR32182.1"/>
    </source>
</evidence>
<dbReference type="EMBL" id="WHLY01000002">
    <property type="protein sequence ID" value="MPR32182.1"/>
    <property type="molecule type" value="Genomic_DNA"/>
</dbReference>
<evidence type="ECO:0000259" key="5">
    <source>
        <dbReference type="PROSITE" id="PS51007"/>
    </source>
</evidence>
<feature type="domain" description="Cytochrome c" evidence="5">
    <location>
        <begin position="22"/>
        <end position="110"/>
    </location>
</feature>
<evidence type="ECO:0000256" key="4">
    <source>
        <dbReference type="PROSITE-ProRule" id="PRU00433"/>
    </source>
</evidence>
<organism evidence="6 7">
    <name type="scientific">Salmonirosea aquatica</name>
    <dbReference type="NCBI Taxonomy" id="2654236"/>
    <lineage>
        <taxon>Bacteria</taxon>
        <taxon>Pseudomonadati</taxon>
        <taxon>Bacteroidota</taxon>
        <taxon>Cytophagia</taxon>
        <taxon>Cytophagales</taxon>
        <taxon>Spirosomataceae</taxon>
        <taxon>Salmonirosea</taxon>
    </lineage>
</organism>
<dbReference type="InterPro" id="IPR009056">
    <property type="entry name" value="Cyt_c-like_dom"/>
</dbReference>
<name>A0A7C9B7X2_9BACT</name>
<dbReference type="SUPFAM" id="SSF46626">
    <property type="entry name" value="Cytochrome c"/>
    <property type="match status" value="1"/>
</dbReference>
<dbReference type="AlphaFoldDB" id="A0A7C9B7X2"/>
<reference evidence="6 7" key="1">
    <citation type="submission" date="2019-10" db="EMBL/GenBank/DDBJ databases">
        <title>Draft Genome Sequence of Cytophagaceae sp. SJW1-29.</title>
        <authorList>
            <person name="Choi A."/>
        </authorList>
    </citation>
    <scope>NUCLEOTIDE SEQUENCE [LARGE SCALE GENOMIC DNA]</scope>
    <source>
        <strain evidence="6 7">SJW1-29</strain>
    </source>
</reference>
<dbReference type="InterPro" id="IPR051459">
    <property type="entry name" value="Cytochrome_c-type_DH"/>
</dbReference>
<gene>
    <name evidence="6" type="ORF">GBK04_02170</name>
</gene>
<sequence length="135" mass="14985">MAWVFLLVLCGCQSAEELKTEQYYAEGYQLYTTQCSNCHQADGQGLADLYPPLRESTYLSRKNDLICITKNGLSGKIKVGSKTYNRPMPANPKLTDIEIAEIVTYVTNTWGKETNYTPIDSVTAALTRCSDGSLL</sequence>
<dbReference type="Proteomes" id="UP000479293">
    <property type="component" value="Unassembled WGS sequence"/>
</dbReference>